<dbReference type="PANTHER" id="PTHR31466:SF1">
    <property type="entry name" value="RIKEN CDNA 4930433I11 GENE"/>
    <property type="match status" value="1"/>
</dbReference>
<dbReference type="Bgee" id="ENSOANG00000038658">
    <property type="expression patterns" value="Expressed in testis"/>
</dbReference>
<feature type="region of interest" description="Disordered" evidence="1">
    <location>
        <begin position="461"/>
        <end position="664"/>
    </location>
</feature>
<dbReference type="Proteomes" id="UP000002279">
    <property type="component" value="Chromosome 2"/>
</dbReference>
<feature type="compositionally biased region" description="Low complexity" evidence="1">
    <location>
        <begin position="384"/>
        <end position="398"/>
    </location>
</feature>
<feature type="region of interest" description="Disordered" evidence="1">
    <location>
        <begin position="811"/>
        <end position="1010"/>
    </location>
</feature>
<dbReference type="AlphaFoldDB" id="A0A6I8NYD9"/>
<feature type="region of interest" description="Disordered" evidence="1">
    <location>
        <begin position="1123"/>
        <end position="1158"/>
    </location>
</feature>
<feature type="region of interest" description="Disordered" evidence="1">
    <location>
        <begin position="680"/>
        <end position="745"/>
    </location>
</feature>
<dbReference type="CTD" id="135981202"/>
<feature type="region of interest" description="Disordered" evidence="1">
    <location>
        <begin position="374"/>
        <end position="431"/>
    </location>
</feature>
<proteinExistence type="predicted"/>
<dbReference type="OrthoDB" id="9808992at2759"/>
<dbReference type="InParanoid" id="A0A6I8NYD9"/>
<feature type="compositionally biased region" description="Polar residues" evidence="1">
    <location>
        <begin position="930"/>
        <end position="942"/>
    </location>
</feature>
<evidence type="ECO:0000313" key="4">
    <source>
        <dbReference type="Proteomes" id="UP000002279"/>
    </source>
</evidence>
<reference evidence="3" key="3">
    <citation type="submission" date="2025-09" db="UniProtKB">
        <authorList>
            <consortium name="Ensembl"/>
        </authorList>
    </citation>
    <scope>IDENTIFICATION</scope>
    <source>
        <strain evidence="3">Glennie</strain>
    </source>
</reference>
<feature type="compositionally biased region" description="Polar residues" evidence="1">
    <location>
        <begin position="628"/>
        <end position="637"/>
    </location>
</feature>
<dbReference type="GeneTree" id="ENSGT00390000014208"/>
<feature type="compositionally biased region" description="Polar residues" evidence="1">
    <location>
        <begin position="971"/>
        <end position="985"/>
    </location>
</feature>
<feature type="domain" description="DUF4629" evidence="2">
    <location>
        <begin position="542"/>
        <end position="682"/>
    </location>
</feature>
<evidence type="ECO:0000259" key="2">
    <source>
        <dbReference type="Pfam" id="PF15442"/>
    </source>
</evidence>
<gene>
    <name evidence="3" type="primary">C2H2orf78</name>
</gene>
<dbReference type="Pfam" id="PF15442">
    <property type="entry name" value="DUF4629"/>
    <property type="match status" value="1"/>
</dbReference>
<feature type="region of interest" description="Disordered" evidence="1">
    <location>
        <begin position="31"/>
        <end position="52"/>
    </location>
</feature>
<feature type="compositionally biased region" description="Basic and acidic residues" evidence="1">
    <location>
        <begin position="548"/>
        <end position="561"/>
    </location>
</feature>
<dbReference type="InterPro" id="IPR027898">
    <property type="entry name" value="DUF4629"/>
</dbReference>
<keyword evidence="4" id="KW-1185">Reference proteome</keyword>
<feature type="compositionally biased region" description="Basic and acidic residues" evidence="1">
    <location>
        <begin position="1139"/>
        <end position="1157"/>
    </location>
</feature>
<protein>
    <recommendedName>
        <fullName evidence="2">DUF4629 domain-containing protein</fullName>
    </recommendedName>
</protein>
<dbReference type="InterPro" id="IPR040292">
    <property type="entry name" value="C2orf78-like"/>
</dbReference>
<feature type="compositionally biased region" description="Basic residues" evidence="1">
    <location>
        <begin position="591"/>
        <end position="605"/>
    </location>
</feature>
<dbReference type="RefSeq" id="XP_028905479.1">
    <property type="nucleotide sequence ID" value="XM_029049646.2"/>
</dbReference>
<sequence>MAVSCSLLNKSGVQVSEVLLLRVRRASPPAVALENSTNPAENSQRTSSQGISNSCPLTIPVVSSGSSLTGSLRNISQHSAPSISNAWLLTPISSVPFHSLPTGGYFFQHPSTPELSAIAGLSRASFSTVAYSNIEWSSARNAFEMPSPLKDCTVTVIHSPETPAPSLPMMLQYVNAGSTPNMVPLYPQWSAGLDPRASLSMPNEGYHLPIPHHVGTQAYYYNPSRLCPQLPGQFSPYVQPYGPVPYRASKAAPRLGAPQPEMVMVLKEIRPQGTLPLVSTPELYYPASTQQGSATSFQAMEVSPDLAPTAPTLGWPPTLELSTPWNSKAILHTESNPSLESMGSAKTVADQASDSHVALSCALDACSELPLATQEIQGPPFPPLESLEPPSPLLEIQEPPCPPSEILGPPSPLLENQEPPVPTLEDQEPPLSPLEIPDIKEILASIELLPLEVDQPQIGQRTLSEQPVPGDLVPGKSGESLEATGSISELEGVTQVPPLLPLKEESHPKGCQASKSKSKATRANLDQASGESTPGRDSFGRSRKHKHNSTEKAPKTPKPEVHSMSSQIGEPAFLVSPTKSPGSGCFPQRPKPPKTPKAKKSKAKRPRLEEPEDLGGSNSELTGGKAQSKINAMSEEQSPFFKRKRRNDYPEFSQEPFKKPRSNLGMHMLQSVQVFHKLGKKSPQARGISGIRERLGISSNGEEMRKAQLGPLSEPKVHHSQKLGGSTETQSKLPSEGKLRLLPLPLSTPERLPYWPCHRNPSLSVPCQDASSPFSSADPTQHNPNNPPHPDLIDSEHPVSANLAQADPAIPERSSLLNPAQPEPAIPSLPGPDNPTWLNSASPSPVEASASSDQTEPAIPSLPAPGNPTWLNSVSPCHPDSAPSGQNEPSLPTFLDHDSPTWLNSGIPGHPISACSSQPEPTLPFLQVPGQPTQLGISSPGNPVSIDLDQSEPAKPFLVGPDNPAQPGPASVQSPVSINMNQSRSAKQDKQSPPKTVQSDTPQPMLLGSGKPTWISCTTPIMHGAANLARSNLANAGCPPLTNTAWSGSGISASQPHPAHLVFPPRPNSTAPPQQAPITSPNPVIPWSAHPRPTPNPQVVTRPWFPHQFPNIDFSRQPKPWKIPTIPEPVISTPITPEQRPEREAMKRQAQREREQAAKYSSLGKVQFFVERQKEMEIFDYYGYIV</sequence>
<dbReference type="PANTHER" id="PTHR31466">
    <property type="entry name" value="GENE 5591-RELATED"/>
    <property type="match status" value="1"/>
</dbReference>
<organism evidence="3 4">
    <name type="scientific">Ornithorhynchus anatinus</name>
    <name type="common">Duckbill platypus</name>
    <dbReference type="NCBI Taxonomy" id="9258"/>
    <lineage>
        <taxon>Eukaryota</taxon>
        <taxon>Metazoa</taxon>
        <taxon>Chordata</taxon>
        <taxon>Craniata</taxon>
        <taxon>Vertebrata</taxon>
        <taxon>Euteleostomi</taxon>
        <taxon>Mammalia</taxon>
        <taxon>Monotremata</taxon>
        <taxon>Ornithorhynchidae</taxon>
        <taxon>Ornithorhynchus</taxon>
    </lineage>
</organism>
<feature type="compositionally biased region" description="Polar residues" evidence="1">
    <location>
        <begin position="993"/>
        <end position="1002"/>
    </location>
</feature>
<feature type="compositionally biased region" description="Polar residues" evidence="1">
    <location>
        <begin position="723"/>
        <end position="733"/>
    </location>
</feature>
<feature type="compositionally biased region" description="Polar residues" evidence="1">
    <location>
        <begin position="34"/>
        <end position="52"/>
    </location>
</feature>
<reference evidence="3 4" key="1">
    <citation type="journal article" date="2008" name="Nature">
        <title>Genome analysis of the platypus reveals unique signatures of evolution.</title>
        <authorList>
            <person name="Warren W.C."/>
            <person name="Hillier L.W."/>
            <person name="Marshall Graves J.A."/>
            <person name="Birney E."/>
            <person name="Ponting C.P."/>
            <person name="Grutzner F."/>
            <person name="Belov K."/>
            <person name="Miller W."/>
            <person name="Clarke L."/>
            <person name="Chinwalla A.T."/>
            <person name="Yang S.P."/>
            <person name="Heger A."/>
            <person name="Locke D.P."/>
            <person name="Miethke P."/>
            <person name="Waters P.D."/>
            <person name="Veyrunes F."/>
            <person name="Fulton L."/>
            <person name="Fulton B."/>
            <person name="Graves T."/>
            <person name="Wallis J."/>
            <person name="Puente X.S."/>
            <person name="Lopez-Otin C."/>
            <person name="Ordonez G.R."/>
            <person name="Eichler E.E."/>
            <person name="Chen L."/>
            <person name="Cheng Z."/>
            <person name="Deakin J.E."/>
            <person name="Alsop A."/>
            <person name="Thompson K."/>
            <person name="Kirby P."/>
            <person name="Papenfuss A.T."/>
            <person name="Wakefield M.J."/>
            <person name="Olender T."/>
            <person name="Lancet D."/>
            <person name="Huttley G.A."/>
            <person name="Smit A.F."/>
            <person name="Pask A."/>
            <person name="Temple-Smith P."/>
            <person name="Batzer M.A."/>
            <person name="Walker J.A."/>
            <person name="Konkel M.K."/>
            <person name="Harris R.S."/>
            <person name="Whittington C.M."/>
            <person name="Wong E.S."/>
            <person name="Gemmell N.J."/>
            <person name="Buschiazzo E."/>
            <person name="Vargas Jentzsch I.M."/>
            <person name="Merkel A."/>
            <person name="Schmitz J."/>
            <person name="Zemann A."/>
            <person name="Churakov G."/>
            <person name="Kriegs J.O."/>
            <person name="Brosius J."/>
            <person name="Murchison E.P."/>
            <person name="Sachidanandam R."/>
            <person name="Smith C."/>
            <person name="Hannon G.J."/>
            <person name="Tsend-Ayush E."/>
            <person name="McMillan D."/>
            <person name="Attenborough R."/>
            <person name="Rens W."/>
            <person name="Ferguson-Smith M."/>
            <person name="Lefevre C.M."/>
            <person name="Sharp J.A."/>
            <person name="Nicholas K.R."/>
            <person name="Ray D.A."/>
            <person name="Kube M."/>
            <person name="Reinhardt R."/>
            <person name="Pringle T.H."/>
            <person name="Taylor J."/>
            <person name="Jones R.C."/>
            <person name="Nixon B."/>
            <person name="Dacheux J.L."/>
            <person name="Niwa H."/>
            <person name="Sekita Y."/>
            <person name="Huang X."/>
            <person name="Stark A."/>
            <person name="Kheradpour P."/>
            <person name="Kellis M."/>
            <person name="Flicek P."/>
            <person name="Chen Y."/>
            <person name="Webber C."/>
            <person name="Hardison R."/>
            <person name="Nelson J."/>
            <person name="Hallsworth-Pepin K."/>
            <person name="Delehaunty K."/>
            <person name="Markovic C."/>
            <person name="Minx P."/>
            <person name="Feng Y."/>
            <person name="Kremitzki C."/>
            <person name="Mitreva M."/>
            <person name="Glasscock J."/>
            <person name="Wylie T."/>
            <person name="Wohldmann P."/>
            <person name="Thiru P."/>
            <person name="Nhan M.N."/>
            <person name="Pohl C.S."/>
            <person name="Smith S.M."/>
            <person name="Hou S."/>
            <person name="Nefedov M."/>
            <person name="de Jong P.J."/>
            <person name="Renfree M.B."/>
            <person name="Mardis E.R."/>
            <person name="Wilson R.K."/>
        </authorList>
    </citation>
    <scope>NUCLEOTIDE SEQUENCE [LARGE SCALE GENOMIC DNA]</scope>
    <source>
        <strain evidence="3 4">Glennie</strain>
    </source>
</reference>
<name>A0A6I8NYD9_ORNAN</name>
<reference evidence="3" key="2">
    <citation type="submission" date="2025-08" db="UniProtKB">
        <authorList>
            <consortium name="Ensembl"/>
        </authorList>
    </citation>
    <scope>IDENTIFICATION</scope>
    <source>
        <strain evidence="3">Glennie</strain>
    </source>
</reference>
<feature type="compositionally biased region" description="Pro residues" evidence="1">
    <location>
        <begin position="821"/>
        <end position="833"/>
    </location>
</feature>
<evidence type="ECO:0000313" key="3">
    <source>
        <dbReference type="Ensembl" id="ENSOANP00000046403.1"/>
    </source>
</evidence>
<feature type="region of interest" description="Disordered" evidence="1">
    <location>
        <begin position="765"/>
        <end position="796"/>
    </location>
</feature>
<dbReference type="Ensembl" id="ENSOANT00000049203.1">
    <property type="protein sequence ID" value="ENSOANP00000046403.1"/>
    <property type="gene ID" value="ENSOANG00000038658.1"/>
</dbReference>
<dbReference type="OMA" id="FSCQSIP"/>
<feature type="compositionally biased region" description="Low complexity" evidence="1">
    <location>
        <begin position="840"/>
        <end position="852"/>
    </location>
</feature>
<dbReference type="GeneID" id="100076726"/>
<accession>A0A6I8NYD9</accession>
<feature type="compositionally biased region" description="Polar residues" evidence="1">
    <location>
        <begin position="765"/>
        <end position="781"/>
    </location>
</feature>
<evidence type="ECO:0000256" key="1">
    <source>
        <dbReference type="SAM" id="MobiDB-lite"/>
    </source>
</evidence>